<dbReference type="EMBL" id="JACAGB010000003">
    <property type="protein sequence ID" value="KAF6374344.1"/>
    <property type="molecule type" value="Genomic_DNA"/>
</dbReference>
<dbReference type="Proteomes" id="UP000558488">
    <property type="component" value="Unassembled WGS sequence"/>
</dbReference>
<comment type="caution">
    <text evidence="1">The sequence shown here is derived from an EMBL/GenBank/DDBJ whole genome shotgun (WGS) entry which is preliminary data.</text>
</comment>
<accession>A0A7J7ZJM6</accession>
<gene>
    <name evidence="1" type="ORF">mPipKuh1_009563</name>
</gene>
<name>A0A7J7ZJM6_PIPKU</name>
<keyword evidence="2" id="KW-1185">Reference proteome</keyword>
<sequence>MASHTHLYPLIQSSHSSWSALCEREVWPRHPLSNLNNRNNFLLFLEWRPGLYQAMCHHNPPFCRHCLCSKYTSVPNNQLCFLSRHRLSHLPVSLWNTLPGSLWPGRLLLGCHITTQSLLPA</sequence>
<proteinExistence type="predicted"/>
<evidence type="ECO:0000313" key="2">
    <source>
        <dbReference type="Proteomes" id="UP000558488"/>
    </source>
</evidence>
<protein>
    <submittedName>
        <fullName evidence="1">Uncharacterized protein</fullName>
    </submittedName>
</protein>
<evidence type="ECO:0000313" key="1">
    <source>
        <dbReference type="EMBL" id="KAF6374344.1"/>
    </source>
</evidence>
<organism evidence="1 2">
    <name type="scientific">Pipistrellus kuhlii</name>
    <name type="common">Kuhl's pipistrelle</name>
    <dbReference type="NCBI Taxonomy" id="59472"/>
    <lineage>
        <taxon>Eukaryota</taxon>
        <taxon>Metazoa</taxon>
        <taxon>Chordata</taxon>
        <taxon>Craniata</taxon>
        <taxon>Vertebrata</taxon>
        <taxon>Euteleostomi</taxon>
        <taxon>Mammalia</taxon>
        <taxon>Eutheria</taxon>
        <taxon>Laurasiatheria</taxon>
        <taxon>Chiroptera</taxon>
        <taxon>Yangochiroptera</taxon>
        <taxon>Vespertilionidae</taxon>
        <taxon>Pipistrellus</taxon>
    </lineage>
</organism>
<reference evidence="1 2" key="1">
    <citation type="journal article" date="2020" name="Nature">
        <title>Six reference-quality genomes reveal evolution of bat adaptations.</title>
        <authorList>
            <person name="Jebb D."/>
            <person name="Huang Z."/>
            <person name="Pippel M."/>
            <person name="Hughes G.M."/>
            <person name="Lavrichenko K."/>
            <person name="Devanna P."/>
            <person name="Winkler S."/>
            <person name="Jermiin L.S."/>
            <person name="Skirmuntt E.C."/>
            <person name="Katzourakis A."/>
            <person name="Burkitt-Gray L."/>
            <person name="Ray D.A."/>
            <person name="Sullivan K.A.M."/>
            <person name="Roscito J.G."/>
            <person name="Kirilenko B.M."/>
            <person name="Davalos L.M."/>
            <person name="Corthals A.P."/>
            <person name="Power M.L."/>
            <person name="Jones G."/>
            <person name="Ransome R.D."/>
            <person name="Dechmann D.K.N."/>
            <person name="Locatelli A.G."/>
            <person name="Puechmaille S.J."/>
            <person name="Fedrigo O."/>
            <person name="Jarvis E.D."/>
            <person name="Hiller M."/>
            <person name="Vernes S.C."/>
            <person name="Myers E.W."/>
            <person name="Teeling E.C."/>
        </authorList>
    </citation>
    <scope>NUCLEOTIDE SEQUENCE [LARGE SCALE GENOMIC DNA]</scope>
    <source>
        <strain evidence="1">MPipKuh1</strain>
        <tissue evidence="1">Flight muscle</tissue>
    </source>
</reference>
<dbReference type="AlphaFoldDB" id="A0A7J7ZJM6"/>